<gene>
    <name evidence="1" type="ORF">LAESUDRAFT_812952</name>
</gene>
<protein>
    <submittedName>
        <fullName evidence="1">Uncharacterized protein</fullName>
    </submittedName>
</protein>
<name>A0A165E796_9APHY</name>
<dbReference type="Proteomes" id="UP000076871">
    <property type="component" value="Unassembled WGS sequence"/>
</dbReference>
<organism evidence="1 2">
    <name type="scientific">Laetiporus sulphureus 93-53</name>
    <dbReference type="NCBI Taxonomy" id="1314785"/>
    <lineage>
        <taxon>Eukaryota</taxon>
        <taxon>Fungi</taxon>
        <taxon>Dikarya</taxon>
        <taxon>Basidiomycota</taxon>
        <taxon>Agaricomycotina</taxon>
        <taxon>Agaricomycetes</taxon>
        <taxon>Polyporales</taxon>
        <taxon>Laetiporus</taxon>
    </lineage>
</organism>
<dbReference type="EMBL" id="KV427625">
    <property type="protein sequence ID" value="KZT06376.1"/>
    <property type="molecule type" value="Genomic_DNA"/>
</dbReference>
<dbReference type="GeneID" id="63831477"/>
<dbReference type="RefSeq" id="XP_040764116.1">
    <property type="nucleotide sequence ID" value="XM_040914450.1"/>
</dbReference>
<evidence type="ECO:0000313" key="1">
    <source>
        <dbReference type="EMBL" id="KZT06376.1"/>
    </source>
</evidence>
<reference evidence="1 2" key="1">
    <citation type="journal article" date="2016" name="Mol. Biol. Evol.">
        <title>Comparative Genomics of Early-Diverging Mushroom-Forming Fungi Provides Insights into the Origins of Lignocellulose Decay Capabilities.</title>
        <authorList>
            <person name="Nagy L.G."/>
            <person name="Riley R."/>
            <person name="Tritt A."/>
            <person name="Adam C."/>
            <person name="Daum C."/>
            <person name="Floudas D."/>
            <person name="Sun H."/>
            <person name="Yadav J.S."/>
            <person name="Pangilinan J."/>
            <person name="Larsson K.H."/>
            <person name="Matsuura K."/>
            <person name="Barry K."/>
            <person name="Labutti K."/>
            <person name="Kuo R."/>
            <person name="Ohm R.A."/>
            <person name="Bhattacharya S.S."/>
            <person name="Shirouzu T."/>
            <person name="Yoshinaga Y."/>
            <person name="Martin F.M."/>
            <person name="Grigoriev I.V."/>
            <person name="Hibbett D.S."/>
        </authorList>
    </citation>
    <scope>NUCLEOTIDE SEQUENCE [LARGE SCALE GENOMIC DNA]</scope>
    <source>
        <strain evidence="1 2">93-53</strain>
    </source>
</reference>
<accession>A0A165E796</accession>
<evidence type="ECO:0000313" key="2">
    <source>
        <dbReference type="Proteomes" id="UP000076871"/>
    </source>
</evidence>
<sequence length="124" mass="14070">MTPAATQAFLSRRFTFASLVGRSFDELTVEHERSSYVSSMLWRESRSRPAYFDHIGGPLKSVSDVYYGTLEREEARALEKGTWLEKDELPNSKFVKHLQVLSTFIPHFVPPPVSCHTPSRPGSP</sequence>
<proteinExistence type="predicted"/>
<dbReference type="InParanoid" id="A0A165E796"/>
<dbReference type="AlphaFoldDB" id="A0A165E796"/>
<keyword evidence="2" id="KW-1185">Reference proteome</keyword>